<evidence type="ECO:0000313" key="1">
    <source>
        <dbReference type="EMBL" id="KAL3274378.1"/>
    </source>
</evidence>
<keyword evidence="2" id="KW-1185">Reference proteome</keyword>
<gene>
    <name evidence="1" type="ORF">HHI36_015776</name>
</gene>
<organism evidence="1 2">
    <name type="scientific">Cryptolaemus montrouzieri</name>
    <dbReference type="NCBI Taxonomy" id="559131"/>
    <lineage>
        <taxon>Eukaryota</taxon>
        <taxon>Metazoa</taxon>
        <taxon>Ecdysozoa</taxon>
        <taxon>Arthropoda</taxon>
        <taxon>Hexapoda</taxon>
        <taxon>Insecta</taxon>
        <taxon>Pterygota</taxon>
        <taxon>Neoptera</taxon>
        <taxon>Endopterygota</taxon>
        <taxon>Coleoptera</taxon>
        <taxon>Polyphaga</taxon>
        <taxon>Cucujiformia</taxon>
        <taxon>Coccinelloidea</taxon>
        <taxon>Coccinellidae</taxon>
        <taxon>Scymninae</taxon>
        <taxon>Scymnini</taxon>
        <taxon>Cryptolaemus</taxon>
    </lineage>
</organism>
<evidence type="ECO:0000313" key="2">
    <source>
        <dbReference type="Proteomes" id="UP001516400"/>
    </source>
</evidence>
<accession>A0ABD2N6M0</accession>
<sequence length="124" mass="14283">MARRLTYTEISRILDEDSNEIEDDMVFDESGAESDDVSVQYGADDTEEEVQVHNEPISDSDDEMFQPLSKFAHRSIYKGKDNTIWFRDPPSVRVRTRAENIFTGTPGVKLHARHAQQELIAFIY</sequence>
<reference evidence="1 2" key="1">
    <citation type="journal article" date="2021" name="BMC Biol.">
        <title>Horizontally acquired antibacterial genes associated with adaptive radiation of ladybird beetles.</title>
        <authorList>
            <person name="Li H.S."/>
            <person name="Tang X.F."/>
            <person name="Huang Y.H."/>
            <person name="Xu Z.Y."/>
            <person name="Chen M.L."/>
            <person name="Du X.Y."/>
            <person name="Qiu B.Y."/>
            <person name="Chen P.T."/>
            <person name="Zhang W."/>
            <person name="Slipinski A."/>
            <person name="Escalona H.E."/>
            <person name="Waterhouse R.M."/>
            <person name="Zwick A."/>
            <person name="Pang H."/>
        </authorList>
    </citation>
    <scope>NUCLEOTIDE SEQUENCE [LARGE SCALE GENOMIC DNA]</scope>
    <source>
        <strain evidence="1">SYSU2018</strain>
    </source>
</reference>
<name>A0ABD2N6M0_9CUCU</name>
<comment type="caution">
    <text evidence="1">The sequence shown here is derived from an EMBL/GenBank/DDBJ whole genome shotgun (WGS) entry which is preliminary data.</text>
</comment>
<protein>
    <submittedName>
        <fullName evidence="1">Uncharacterized protein</fullName>
    </submittedName>
</protein>
<dbReference type="AlphaFoldDB" id="A0ABD2N6M0"/>
<dbReference type="Proteomes" id="UP001516400">
    <property type="component" value="Unassembled WGS sequence"/>
</dbReference>
<proteinExistence type="predicted"/>
<dbReference type="EMBL" id="JABFTP020000062">
    <property type="protein sequence ID" value="KAL3274378.1"/>
    <property type="molecule type" value="Genomic_DNA"/>
</dbReference>